<feature type="domain" description="AraC effector-binding" evidence="1">
    <location>
        <begin position="3"/>
        <end position="159"/>
    </location>
</feature>
<dbReference type="InterPro" id="IPR011256">
    <property type="entry name" value="Reg_factor_effector_dom_sf"/>
</dbReference>
<dbReference type="EMBL" id="VCKW01000175">
    <property type="protein sequence ID" value="TMQ92070.1"/>
    <property type="molecule type" value="Genomic_DNA"/>
</dbReference>
<evidence type="ECO:0000259" key="1">
    <source>
        <dbReference type="SMART" id="SM00871"/>
    </source>
</evidence>
<comment type="caution">
    <text evidence="2">The sequence shown here is derived from an EMBL/GenBank/DDBJ whole genome shotgun (WGS) entry which is preliminary data.</text>
</comment>
<keyword evidence="3" id="KW-1185">Reference proteome</keyword>
<organism evidence="2 3">
    <name type="scientific">Actinomadura soli</name>
    <dbReference type="NCBI Taxonomy" id="2508997"/>
    <lineage>
        <taxon>Bacteria</taxon>
        <taxon>Bacillati</taxon>
        <taxon>Actinomycetota</taxon>
        <taxon>Actinomycetes</taxon>
        <taxon>Streptosporangiales</taxon>
        <taxon>Thermomonosporaceae</taxon>
        <taxon>Actinomadura</taxon>
    </lineage>
</organism>
<dbReference type="InterPro" id="IPR029442">
    <property type="entry name" value="GyrI-like"/>
</dbReference>
<dbReference type="OrthoDB" id="64208at2"/>
<accession>A0A5C4J727</accession>
<proteinExistence type="predicted"/>
<evidence type="ECO:0000313" key="2">
    <source>
        <dbReference type="EMBL" id="TMQ92070.1"/>
    </source>
</evidence>
<sequence length="162" mass="18189">MTTKPNIEEREAQPYVAIRRRVTMQTISEAADRIPELFVWLGTHGIVPAGAPFLKYNVIDMDGELEIEAGVPVPAPVEGDKEVLAGTLPAGRYATLTHTGHPDGLLGLTTELLDWAKTRELNWDVTNNRWACRLEVYQTDPTQEPDPVRWETELVFKLADRP</sequence>
<name>A0A5C4J727_9ACTN</name>
<reference evidence="2 3" key="1">
    <citation type="submission" date="2019-05" db="EMBL/GenBank/DDBJ databases">
        <title>Draft genome sequence of Actinomadura sp. 14C53.</title>
        <authorList>
            <person name="Saricaoglu S."/>
            <person name="Isik K."/>
        </authorList>
    </citation>
    <scope>NUCLEOTIDE SEQUENCE [LARGE SCALE GENOMIC DNA]</scope>
    <source>
        <strain evidence="2 3">14C53</strain>
    </source>
</reference>
<dbReference type="InterPro" id="IPR010499">
    <property type="entry name" value="AraC_E-bd"/>
</dbReference>
<dbReference type="SUPFAM" id="SSF55136">
    <property type="entry name" value="Probable bacterial effector-binding domain"/>
    <property type="match status" value="1"/>
</dbReference>
<dbReference type="AlphaFoldDB" id="A0A5C4J727"/>
<protein>
    <submittedName>
        <fullName evidence="2">GyrI-like domain-containing protein</fullName>
    </submittedName>
</protein>
<dbReference type="SMART" id="SM00871">
    <property type="entry name" value="AraC_E_bind"/>
    <property type="match status" value="1"/>
</dbReference>
<gene>
    <name evidence="2" type="ORF">ETD83_28170</name>
</gene>
<dbReference type="RefSeq" id="WP_138648236.1">
    <property type="nucleotide sequence ID" value="NZ_VCKW01000175.1"/>
</dbReference>
<dbReference type="Pfam" id="PF06445">
    <property type="entry name" value="GyrI-like"/>
    <property type="match status" value="1"/>
</dbReference>
<dbReference type="Gene3D" id="3.20.80.10">
    <property type="entry name" value="Regulatory factor, effector binding domain"/>
    <property type="match status" value="1"/>
</dbReference>
<dbReference type="Proteomes" id="UP000309174">
    <property type="component" value="Unassembled WGS sequence"/>
</dbReference>
<evidence type="ECO:0000313" key="3">
    <source>
        <dbReference type="Proteomes" id="UP000309174"/>
    </source>
</evidence>